<organism evidence="1 2">
    <name type="scientific">Coemansia furcata</name>
    <dbReference type="NCBI Taxonomy" id="417177"/>
    <lineage>
        <taxon>Eukaryota</taxon>
        <taxon>Fungi</taxon>
        <taxon>Fungi incertae sedis</taxon>
        <taxon>Zoopagomycota</taxon>
        <taxon>Kickxellomycotina</taxon>
        <taxon>Kickxellomycetes</taxon>
        <taxon>Kickxellales</taxon>
        <taxon>Kickxellaceae</taxon>
        <taxon>Coemansia</taxon>
    </lineage>
</organism>
<keyword evidence="2" id="KW-1185">Reference proteome</keyword>
<gene>
    <name evidence="1" type="ORF">H4S07_001279</name>
</gene>
<dbReference type="Proteomes" id="UP001140096">
    <property type="component" value="Unassembled WGS sequence"/>
</dbReference>
<protein>
    <submittedName>
        <fullName evidence="1">Uncharacterized protein</fullName>
    </submittedName>
</protein>
<evidence type="ECO:0000313" key="2">
    <source>
        <dbReference type="Proteomes" id="UP001140096"/>
    </source>
</evidence>
<comment type="caution">
    <text evidence="1">The sequence shown here is derived from an EMBL/GenBank/DDBJ whole genome shotgun (WGS) entry which is preliminary data.</text>
</comment>
<proteinExistence type="predicted"/>
<accession>A0ACC1LND9</accession>
<name>A0ACC1LND9_9FUNG</name>
<sequence>MPFSLKQLTSEQIGEYEEAFALFDKDGDGTITAVELGAVLKSAGQNPSDAELQDMINEMDADGNGTIDFEEFLALMQSHSSANSEESELREAFNVFDKDGNGYISKGELTLAMKGLGEDLSEIEISEMILEADTNKDGHIDFKEFVRMMKGDKTAAVPPTTAQPAVAAKPVAAQPVAAKPVAVKPVPVSDKPVANKPVAVKPIAVKPVPVAGKPVAGKPVADKSVAAEEREAANFSNKQTNDDRIAEYREAFDQLDKDGDGKITAADLKAMLKSVGQNPSDEDIQDMFKELDEDGCGTMDFEEFLAQIQTQAAECNEDDVAKENFKTFDENGDGFITKSELRKALDKFGMKPSDEDINEMMANADTNKDGHIDFKEFVKITKGDKAATGK</sequence>
<reference evidence="1" key="1">
    <citation type="submission" date="2022-07" db="EMBL/GenBank/DDBJ databases">
        <title>Phylogenomic reconstructions and comparative analyses of Kickxellomycotina fungi.</title>
        <authorList>
            <person name="Reynolds N.K."/>
            <person name="Stajich J.E."/>
            <person name="Barry K."/>
            <person name="Grigoriev I.V."/>
            <person name="Crous P."/>
            <person name="Smith M.E."/>
        </authorList>
    </citation>
    <scope>NUCLEOTIDE SEQUENCE</scope>
    <source>
        <strain evidence="1">CBS 102833</strain>
    </source>
</reference>
<dbReference type="EMBL" id="JANBUP010000188">
    <property type="protein sequence ID" value="KAJ2812617.1"/>
    <property type="molecule type" value="Genomic_DNA"/>
</dbReference>
<evidence type="ECO:0000313" key="1">
    <source>
        <dbReference type="EMBL" id="KAJ2812617.1"/>
    </source>
</evidence>